<gene>
    <name evidence="1" type="ORF">B0H41_003752</name>
</gene>
<dbReference type="EMBL" id="JABSWW010000001">
    <property type="protein sequence ID" value="NRT90073.1"/>
    <property type="molecule type" value="Genomic_DNA"/>
</dbReference>
<dbReference type="AlphaFoldDB" id="A0AAX0B4E6"/>
<evidence type="ECO:0000313" key="1">
    <source>
        <dbReference type="EMBL" id="NRT90073.1"/>
    </source>
</evidence>
<accession>A0AAX0B4E6</accession>
<comment type="caution">
    <text evidence="1">The sequence shown here is derived from an EMBL/GenBank/DDBJ whole genome shotgun (WGS) entry which is preliminary data.</text>
</comment>
<keyword evidence="1" id="KW-0804">Transcription</keyword>
<proteinExistence type="predicted"/>
<sequence length="72" mass="8630">MSDYIDKYFLKKQAELNETPDNELKEWNCAKCGFINKTKIYILKEELIECTNCKTKNQINLDQNNNIEDIFY</sequence>
<protein>
    <submittedName>
        <fullName evidence="1">DNA-directed RNA polymerase subunit RPC12/RpoP</fullName>
    </submittedName>
</protein>
<keyword evidence="1" id="KW-0240">DNA-directed RNA polymerase</keyword>
<evidence type="ECO:0000313" key="2">
    <source>
        <dbReference type="Proteomes" id="UP001193748"/>
    </source>
</evidence>
<dbReference type="GO" id="GO:0000428">
    <property type="term" value="C:DNA-directed RNA polymerase complex"/>
    <property type="evidence" value="ECO:0007669"/>
    <property type="project" value="UniProtKB-KW"/>
</dbReference>
<reference evidence="1" key="2">
    <citation type="journal article" date="2022" name="Nat. Biotechnol.">
        <title>Carbon-negative production of acetone and isopropanol by gas fermentation at industrial pilot scale.</title>
        <authorList>
            <person name="Liew F.E."/>
            <person name="Nogle R."/>
            <person name="Abdalla T."/>
            <person name="Rasor B.J."/>
            <person name="Canter C."/>
            <person name="Jensen R.O."/>
            <person name="Wang L."/>
            <person name="Strutz J."/>
            <person name="Chirania P."/>
            <person name="De Tissera S."/>
            <person name="Mueller A.P."/>
            <person name="Ruan Z."/>
            <person name="Gao A."/>
            <person name="Tran L."/>
            <person name="Engle N.L."/>
            <person name="Bromley J.C."/>
            <person name="Daniell J."/>
            <person name="Conrado R."/>
            <person name="Tschaplinski T.J."/>
            <person name="Giannone R.J."/>
            <person name="Hettich R.L."/>
            <person name="Karim A.S."/>
            <person name="Simpson S.D."/>
            <person name="Brown S.D."/>
            <person name="Leang C."/>
            <person name="Jewett M.C."/>
            <person name="Kopke M."/>
        </authorList>
    </citation>
    <scope>NUCLEOTIDE SEQUENCE</scope>
    <source>
        <strain evidence="1">DJ080</strain>
    </source>
</reference>
<name>A0AAX0B4E6_CLOBE</name>
<organism evidence="1 2">
    <name type="scientific">Clostridium beijerinckii</name>
    <name type="common">Clostridium MP</name>
    <dbReference type="NCBI Taxonomy" id="1520"/>
    <lineage>
        <taxon>Bacteria</taxon>
        <taxon>Bacillati</taxon>
        <taxon>Bacillota</taxon>
        <taxon>Clostridia</taxon>
        <taxon>Eubacteriales</taxon>
        <taxon>Clostridiaceae</taxon>
        <taxon>Clostridium</taxon>
    </lineage>
</organism>
<dbReference type="Proteomes" id="UP001193748">
    <property type="component" value="Unassembled WGS sequence"/>
</dbReference>
<dbReference type="RefSeq" id="WP_173711417.1">
    <property type="nucleotide sequence ID" value="NZ_JABSWW010000001.1"/>
</dbReference>
<reference evidence="1" key="1">
    <citation type="submission" date="2020-05" db="EMBL/GenBank/DDBJ databases">
        <authorList>
            <person name="Brown S."/>
            <person name="Huntemann M."/>
            <person name="Clum A."/>
            <person name="Spunde A."/>
            <person name="Palaniappan K."/>
            <person name="Ritter S."/>
            <person name="Mikhailova N."/>
            <person name="Chen I.-M."/>
            <person name="Stamatis D."/>
            <person name="Reddy T."/>
            <person name="O'Malley R."/>
            <person name="Daum C."/>
            <person name="Shapiro N."/>
            <person name="Ivanova N."/>
            <person name="Kyrpides N."/>
            <person name="Woyke T."/>
        </authorList>
    </citation>
    <scope>NUCLEOTIDE SEQUENCE</scope>
    <source>
        <strain evidence="1">DJ080</strain>
    </source>
</reference>